<evidence type="ECO:0000256" key="1">
    <source>
        <dbReference type="SAM" id="Coils"/>
    </source>
</evidence>
<feature type="compositionally biased region" description="Low complexity" evidence="2">
    <location>
        <begin position="1254"/>
        <end position="1265"/>
    </location>
</feature>
<feature type="compositionally biased region" description="Low complexity" evidence="2">
    <location>
        <begin position="1466"/>
        <end position="1476"/>
    </location>
</feature>
<feature type="compositionally biased region" description="Basic and acidic residues" evidence="2">
    <location>
        <begin position="1046"/>
        <end position="1056"/>
    </location>
</feature>
<feature type="compositionally biased region" description="Polar residues" evidence="2">
    <location>
        <begin position="83"/>
        <end position="93"/>
    </location>
</feature>
<proteinExistence type="predicted"/>
<organism evidence="3 4">
    <name type="scientific">Lasiosphaeria ovina</name>
    <dbReference type="NCBI Taxonomy" id="92902"/>
    <lineage>
        <taxon>Eukaryota</taxon>
        <taxon>Fungi</taxon>
        <taxon>Dikarya</taxon>
        <taxon>Ascomycota</taxon>
        <taxon>Pezizomycotina</taxon>
        <taxon>Sordariomycetes</taxon>
        <taxon>Sordariomycetidae</taxon>
        <taxon>Sordariales</taxon>
        <taxon>Lasiosphaeriaceae</taxon>
        <taxon>Lasiosphaeria</taxon>
    </lineage>
</organism>
<feature type="compositionally biased region" description="Basic and acidic residues" evidence="2">
    <location>
        <begin position="1064"/>
        <end position="1091"/>
    </location>
</feature>
<feature type="compositionally biased region" description="Basic and acidic residues" evidence="2">
    <location>
        <begin position="1111"/>
        <end position="1128"/>
    </location>
</feature>
<name>A0AAE0K9Y0_9PEZI</name>
<feature type="compositionally biased region" description="Basic residues" evidence="2">
    <location>
        <begin position="1129"/>
        <end position="1155"/>
    </location>
</feature>
<feature type="region of interest" description="Disordered" evidence="2">
    <location>
        <begin position="274"/>
        <end position="293"/>
    </location>
</feature>
<evidence type="ECO:0000313" key="4">
    <source>
        <dbReference type="Proteomes" id="UP001287356"/>
    </source>
</evidence>
<feature type="compositionally biased region" description="Polar residues" evidence="2">
    <location>
        <begin position="1344"/>
        <end position="1376"/>
    </location>
</feature>
<feature type="region of interest" description="Disordered" evidence="2">
    <location>
        <begin position="908"/>
        <end position="999"/>
    </location>
</feature>
<feature type="compositionally biased region" description="Basic and acidic residues" evidence="2">
    <location>
        <begin position="640"/>
        <end position="659"/>
    </location>
</feature>
<feature type="compositionally biased region" description="Basic and acidic residues" evidence="2">
    <location>
        <begin position="1218"/>
        <end position="1230"/>
    </location>
</feature>
<feature type="region of interest" description="Disordered" evidence="2">
    <location>
        <begin position="1035"/>
        <end position="1501"/>
    </location>
</feature>
<keyword evidence="1" id="KW-0175">Coiled coil</keyword>
<accession>A0AAE0K9Y0</accession>
<evidence type="ECO:0000256" key="2">
    <source>
        <dbReference type="SAM" id="MobiDB-lite"/>
    </source>
</evidence>
<feature type="coiled-coil region" evidence="1">
    <location>
        <begin position="324"/>
        <end position="351"/>
    </location>
</feature>
<feature type="compositionally biased region" description="Basic and acidic residues" evidence="2">
    <location>
        <begin position="1161"/>
        <end position="1181"/>
    </location>
</feature>
<gene>
    <name evidence="3" type="ORF">B0T24DRAFT_243303</name>
</gene>
<comment type="caution">
    <text evidence="3">The sequence shown here is derived from an EMBL/GenBank/DDBJ whole genome shotgun (WGS) entry which is preliminary data.</text>
</comment>
<reference evidence="3" key="1">
    <citation type="journal article" date="2023" name="Mol. Phylogenet. Evol.">
        <title>Genome-scale phylogeny and comparative genomics of the fungal order Sordariales.</title>
        <authorList>
            <person name="Hensen N."/>
            <person name="Bonometti L."/>
            <person name="Westerberg I."/>
            <person name="Brannstrom I.O."/>
            <person name="Guillou S."/>
            <person name="Cros-Aarteil S."/>
            <person name="Calhoun S."/>
            <person name="Haridas S."/>
            <person name="Kuo A."/>
            <person name="Mondo S."/>
            <person name="Pangilinan J."/>
            <person name="Riley R."/>
            <person name="LaButti K."/>
            <person name="Andreopoulos B."/>
            <person name="Lipzen A."/>
            <person name="Chen C."/>
            <person name="Yan M."/>
            <person name="Daum C."/>
            <person name="Ng V."/>
            <person name="Clum A."/>
            <person name="Steindorff A."/>
            <person name="Ohm R.A."/>
            <person name="Martin F."/>
            <person name="Silar P."/>
            <person name="Natvig D.O."/>
            <person name="Lalanne C."/>
            <person name="Gautier V."/>
            <person name="Ament-Velasquez S.L."/>
            <person name="Kruys A."/>
            <person name="Hutchinson M.I."/>
            <person name="Powell A.J."/>
            <person name="Barry K."/>
            <person name="Miller A.N."/>
            <person name="Grigoriev I.V."/>
            <person name="Debuchy R."/>
            <person name="Gladieux P."/>
            <person name="Hiltunen Thoren M."/>
            <person name="Johannesson H."/>
        </authorList>
    </citation>
    <scope>NUCLEOTIDE SEQUENCE</scope>
    <source>
        <strain evidence="3">CBS 958.72</strain>
    </source>
</reference>
<protein>
    <submittedName>
        <fullName evidence="3">Uncharacterized protein</fullName>
    </submittedName>
</protein>
<feature type="compositionally biased region" description="Low complexity" evidence="2">
    <location>
        <begin position="1431"/>
        <end position="1457"/>
    </location>
</feature>
<keyword evidence="4" id="KW-1185">Reference proteome</keyword>
<feature type="region of interest" description="Disordered" evidence="2">
    <location>
        <begin position="628"/>
        <end position="659"/>
    </location>
</feature>
<sequence>MSPNTSPLFTPLQLHAACEKHIPTTYNSRTTMGQTYSAAVPTAFQRSSGPPPSVSRGAMGARAVGRANIYQPAAKAAPPSPICTGQSASTPLSPRSPVLDKHVDTTNSSRPAEMARALPPTPSPATNRPPTALSYVAAIKKGWKAINPPSSPATSQSSGASSDAEGRKVLVEKWKEMLKRYYGNSPDPISNWLRVLGEDGFWKIPDSLFEAIIGRRRKAMPLDKWSKYEKIIGPPTKEEYHQALSKELRRLWRSKFYPADTIFQRREWIDKRKKYKNKQKRKKRGPRKFHRKPTPLRKAIDSYGVELSVPAVVEEEYVSEEDSSDDEDIDIDEAESEIDEAELEAMLLADMAANDCVASEPGINTAFDRHFAKTNPARWALIQLQRHEAPSHVPRATCPFCPIEADMKKKLAIVPYEPSTQVNTSCAGDKVEEVAAVESPPVVIKEEPVALADVPYISDKVEDVAAAQSPLLAIKEQPIALVGAPCVQEHCVSEPHVSEEADQTVAIKEEFVVLINVPYIQEHCVSEADVSKEAGQTLAATINIDTEEQSTVQQEEPCAIKMEGAASESQQPIIEEEPVAQFNDQSAEEVENTEESIKSDQNVVAAIIIDMDKQPAVLQEEFCTIKIEEDSTSESQQSEIENKPTTRAEEHSTEGENSIKVDQNVAATVAISTEESPTVADASSPSEAEDCIKVGQTSAAAVDINTREHEAGLPEVPLAVDVASTSGTEDSTKADQTSVAAVDTTNMEHSAAALESPPVVNVPSVSEADHGSITAQNPDGVGEDIVAKPEVIPDVASTTKSGSSEARVRKVAKPSSYRLARLKSYGDNSSYEAARQRMKASLSQPIDTNIAPELAYMELLGLEIAHNKKRALKKRLREEELRSLASKKPRLDDGDANCSFFSIGQMDGAYDATHPPPPPSFLPPKRKREGLQSLASKIPRLHEDSSDCSLPHVGQMDGAYDATNPPPPPSSWSRPRRILRPVGGSPTSQHGGQGFNYSGAHVLTGPNSIALPFRGRPSGLAATVPCDSVGDLHQAFGQETNQPNPRYEDGEVRRYGAGESYRPFNRDRSPRAGPRDRSPRPARSPLRDRVRSPPGGSDSYVPNRSPRRRSRSADRYRRERSREAETWRRRDRSRSRARSPIRRPSPRRSPPRRSPLRYVSPRRDDRSERARSPRRDYDARDNRRRSRSPFDRPLRNRSPLRRSPPAGPRGGSYRPRSRSPDRRDRGDDRYAPGSSYRRQSPPPRDSVINSGVTSRSASGKSSPRPSSRRGQERSRPESPAPTRPTPAPARSPIAASTPASAPPPTPVVRETPKQPVAQDITSPTLAKSPPRGPAALRAPPTGPSATRNFSTPTAQSTPNRHTQPASGPSRPDVTSPTIPPAGPRGYVPPSRGSFAPRGGRGGWSTMPPRHMPSGQSVSPTIPPTGPGGIPTGPRASGASSAAAAPGTTSASSPSLSSKPFNPPTGPAAHAHAHSAPLPRPTLAQNLLSSMPPIIPGGKIDPASVPLTTGVIRELDSHHRKLKEDEERIRDEMKMRQEKLRKSLRQWDKMERESKAFELKSDLSEKSLKNLAGEGLGGAAF</sequence>
<feature type="region of interest" description="Disordered" evidence="2">
    <location>
        <begin position="75"/>
        <end position="129"/>
    </location>
</feature>
<dbReference type="EMBL" id="JAULSN010000004">
    <property type="protein sequence ID" value="KAK3372786.1"/>
    <property type="molecule type" value="Genomic_DNA"/>
</dbReference>
<feature type="compositionally biased region" description="Low complexity" evidence="2">
    <location>
        <begin position="1290"/>
        <end position="1299"/>
    </location>
</feature>
<dbReference type="Proteomes" id="UP001287356">
    <property type="component" value="Unassembled WGS sequence"/>
</dbReference>
<reference evidence="3" key="2">
    <citation type="submission" date="2023-06" db="EMBL/GenBank/DDBJ databases">
        <authorList>
            <consortium name="Lawrence Berkeley National Laboratory"/>
            <person name="Haridas S."/>
            <person name="Hensen N."/>
            <person name="Bonometti L."/>
            <person name="Westerberg I."/>
            <person name="Brannstrom I.O."/>
            <person name="Guillou S."/>
            <person name="Cros-Aarteil S."/>
            <person name="Calhoun S."/>
            <person name="Kuo A."/>
            <person name="Mondo S."/>
            <person name="Pangilinan J."/>
            <person name="Riley R."/>
            <person name="Labutti K."/>
            <person name="Andreopoulos B."/>
            <person name="Lipzen A."/>
            <person name="Chen C."/>
            <person name="Yanf M."/>
            <person name="Daum C."/>
            <person name="Ng V."/>
            <person name="Clum A."/>
            <person name="Steindorff A."/>
            <person name="Ohm R."/>
            <person name="Martin F."/>
            <person name="Silar P."/>
            <person name="Natvig D."/>
            <person name="Lalanne C."/>
            <person name="Gautier V."/>
            <person name="Ament-Velasquez S.L."/>
            <person name="Kruys A."/>
            <person name="Hutchinson M.I."/>
            <person name="Powell A.J."/>
            <person name="Barry K."/>
            <person name="Miller A.N."/>
            <person name="Grigoriev I.V."/>
            <person name="Debuchy R."/>
            <person name="Gladieux P."/>
            <person name="Thoren M.H."/>
            <person name="Johannesson H."/>
        </authorList>
    </citation>
    <scope>NUCLEOTIDE SEQUENCE</scope>
    <source>
        <strain evidence="3">CBS 958.72</strain>
    </source>
</reference>
<feature type="compositionally biased region" description="Pro residues" evidence="2">
    <location>
        <begin position="1278"/>
        <end position="1289"/>
    </location>
</feature>
<evidence type="ECO:0000313" key="3">
    <source>
        <dbReference type="EMBL" id="KAK3372786.1"/>
    </source>
</evidence>